<feature type="region of interest" description="Disordered" evidence="1">
    <location>
        <begin position="64"/>
        <end position="115"/>
    </location>
</feature>
<comment type="caution">
    <text evidence="2">The sequence shown here is derived from an EMBL/GenBank/DDBJ whole genome shotgun (WGS) entry which is preliminary data.</text>
</comment>
<evidence type="ECO:0000256" key="1">
    <source>
        <dbReference type="SAM" id="MobiDB-lite"/>
    </source>
</evidence>
<dbReference type="EMBL" id="JAWWNJ010000188">
    <property type="protein sequence ID" value="KAK6974096.1"/>
    <property type="molecule type" value="Genomic_DNA"/>
</dbReference>
<dbReference type="AlphaFoldDB" id="A0AAV9Z6V5"/>
<reference evidence="2 3" key="1">
    <citation type="journal article" date="2024" name="J Genomics">
        <title>Draft genome sequencing and assembly of Favolaschia claudopus CIRM-BRFM 2984 isolated from oak limbs.</title>
        <authorList>
            <person name="Navarro D."/>
            <person name="Drula E."/>
            <person name="Chaduli D."/>
            <person name="Cazenave R."/>
            <person name="Ahrendt S."/>
            <person name="Wang J."/>
            <person name="Lipzen A."/>
            <person name="Daum C."/>
            <person name="Barry K."/>
            <person name="Grigoriev I.V."/>
            <person name="Favel A."/>
            <person name="Rosso M.N."/>
            <person name="Martin F."/>
        </authorList>
    </citation>
    <scope>NUCLEOTIDE SEQUENCE [LARGE SCALE GENOMIC DNA]</scope>
    <source>
        <strain evidence="2 3">CIRM-BRFM 2984</strain>
    </source>
</reference>
<dbReference type="Proteomes" id="UP001362999">
    <property type="component" value="Unassembled WGS sequence"/>
</dbReference>
<organism evidence="2 3">
    <name type="scientific">Favolaschia claudopus</name>
    <dbReference type="NCBI Taxonomy" id="2862362"/>
    <lineage>
        <taxon>Eukaryota</taxon>
        <taxon>Fungi</taxon>
        <taxon>Dikarya</taxon>
        <taxon>Basidiomycota</taxon>
        <taxon>Agaricomycotina</taxon>
        <taxon>Agaricomycetes</taxon>
        <taxon>Agaricomycetidae</taxon>
        <taxon>Agaricales</taxon>
        <taxon>Marasmiineae</taxon>
        <taxon>Mycenaceae</taxon>
        <taxon>Favolaschia</taxon>
    </lineage>
</organism>
<accession>A0AAV9Z6V5</accession>
<keyword evidence="3" id="KW-1185">Reference proteome</keyword>
<protein>
    <submittedName>
        <fullName evidence="2">Uncharacterized protein</fullName>
    </submittedName>
</protein>
<evidence type="ECO:0000313" key="3">
    <source>
        <dbReference type="Proteomes" id="UP001362999"/>
    </source>
</evidence>
<proteinExistence type="predicted"/>
<sequence>MPALTPVVARFLTKTKVFHEDDVYPPPLPVLLKDTDFPLPVFESVYASTNIVLDFECPVPRMQMPERTSRHGSRANTPYSSRPRTSQHDLRHSSPPQIPLPEQASHQYPPSPEAPLTTATHLMVARPNGAQKEYVLKLAEHLSRRKYDEIKVGSLCIVHSAAAFAVVAPDFLDMSVTFTKQDPGAMDRFKAKMYTQFPNLYYYEQDWALQGFTTDLLKRKKDAMRSLEKSTLGGRQSRAKNGTKKILSYLRSSISVYPIISI</sequence>
<evidence type="ECO:0000313" key="2">
    <source>
        <dbReference type="EMBL" id="KAK6974096.1"/>
    </source>
</evidence>
<feature type="compositionally biased region" description="Polar residues" evidence="1">
    <location>
        <begin position="74"/>
        <end position="84"/>
    </location>
</feature>
<name>A0AAV9Z6V5_9AGAR</name>
<gene>
    <name evidence="2" type="ORF">R3P38DRAFT_3378755</name>
</gene>